<comment type="caution">
    <text evidence="3">The sequence shown here is derived from an EMBL/GenBank/DDBJ whole genome shotgun (WGS) entry which is preliminary data.</text>
</comment>
<dbReference type="PANTHER" id="PTHR47723">
    <property type="entry name" value="OS05G0353850 PROTEIN"/>
    <property type="match status" value="1"/>
</dbReference>
<dbReference type="CDD" id="cd06222">
    <property type="entry name" value="RNase_H_like"/>
    <property type="match status" value="1"/>
</dbReference>
<sequence length="534" mass="61099">MLPDFCLRNIAAIQPPSDDLSSDSIGRRWDSKRTFTSKSAYSLLVQHPGDESVLHILRDCNKVRETWSKIIPSSRFDIFFDYSLQHWLKANLCSKTEFGGNDSMWDICFATICWQLWKRRCSLLFDRNYVDRGGLLDHCLYLADLYKGSRRNIREDVSLATPLIRWQAPQEGWIKINTDAAVAGSDRLATIGGVFRDHTRKWIFGFSRKVGVSTVIIAKLWAIHDAFQQAWDRGLRKINLNFEIPKLPTPPLPLPPHCRSYAHPSRQSVRHSPKQAVASRPSQPVPQPATHTHRPQAGENIDEVEMLSSSAESSKEPKKCKVVETPVKGFKNMKTKFIPYTKELWKVGGPPDDEDWDKVTAFLPFIEIFYEATLSFSGSRHKLRYVKWIVRRSYDPSNSFALCHRIKENLTSLFEFYASSQPPASQMKSSSIESSGHGDGGIRKLKGTNLRKDFVNEVELFDTSETTKLDKLVEALICTQDWIRTSHNTIVVEENLLALENMEEEMQDLISEQPTIIIDETNEVPYVTYEEPCP</sequence>
<name>A0ABR2U2Q9_9ROSI</name>
<dbReference type="PANTHER" id="PTHR47723:SF19">
    <property type="entry name" value="POLYNUCLEOTIDYL TRANSFERASE, RIBONUCLEASE H-LIKE SUPERFAMILY PROTEIN"/>
    <property type="match status" value="1"/>
</dbReference>
<dbReference type="InterPro" id="IPR002156">
    <property type="entry name" value="RNaseH_domain"/>
</dbReference>
<feature type="region of interest" description="Disordered" evidence="1">
    <location>
        <begin position="253"/>
        <end position="300"/>
    </location>
</feature>
<proteinExistence type="predicted"/>
<evidence type="ECO:0000313" key="4">
    <source>
        <dbReference type="Proteomes" id="UP001396334"/>
    </source>
</evidence>
<dbReference type="InterPro" id="IPR053151">
    <property type="entry name" value="RNase_H-like"/>
</dbReference>
<feature type="compositionally biased region" description="Polar residues" evidence="1">
    <location>
        <begin position="422"/>
        <end position="434"/>
    </location>
</feature>
<evidence type="ECO:0000256" key="1">
    <source>
        <dbReference type="SAM" id="MobiDB-lite"/>
    </source>
</evidence>
<keyword evidence="4" id="KW-1185">Reference proteome</keyword>
<gene>
    <name evidence="3" type="ORF">V6N11_072344</name>
</gene>
<dbReference type="Gene3D" id="3.30.420.10">
    <property type="entry name" value="Ribonuclease H-like superfamily/Ribonuclease H"/>
    <property type="match status" value="1"/>
</dbReference>
<dbReference type="SUPFAM" id="SSF53098">
    <property type="entry name" value="Ribonuclease H-like"/>
    <property type="match status" value="1"/>
</dbReference>
<organism evidence="3 4">
    <name type="scientific">Hibiscus sabdariffa</name>
    <name type="common">roselle</name>
    <dbReference type="NCBI Taxonomy" id="183260"/>
    <lineage>
        <taxon>Eukaryota</taxon>
        <taxon>Viridiplantae</taxon>
        <taxon>Streptophyta</taxon>
        <taxon>Embryophyta</taxon>
        <taxon>Tracheophyta</taxon>
        <taxon>Spermatophyta</taxon>
        <taxon>Magnoliopsida</taxon>
        <taxon>eudicotyledons</taxon>
        <taxon>Gunneridae</taxon>
        <taxon>Pentapetalae</taxon>
        <taxon>rosids</taxon>
        <taxon>malvids</taxon>
        <taxon>Malvales</taxon>
        <taxon>Malvaceae</taxon>
        <taxon>Malvoideae</taxon>
        <taxon>Hibiscus</taxon>
    </lineage>
</organism>
<feature type="region of interest" description="Disordered" evidence="1">
    <location>
        <begin position="422"/>
        <end position="444"/>
    </location>
</feature>
<dbReference type="InterPro" id="IPR012337">
    <property type="entry name" value="RNaseH-like_sf"/>
</dbReference>
<evidence type="ECO:0000313" key="3">
    <source>
        <dbReference type="EMBL" id="KAK9044021.1"/>
    </source>
</evidence>
<dbReference type="InterPro" id="IPR036397">
    <property type="entry name" value="RNaseH_sf"/>
</dbReference>
<evidence type="ECO:0000259" key="2">
    <source>
        <dbReference type="Pfam" id="PF13456"/>
    </source>
</evidence>
<dbReference type="Proteomes" id="UP001396334">
    <property type="component" value="Unassembled WGS sequence"/>
</dbReference>
<protein>
    <recommendedName>
        <fullName evidence="2">RNase H type-1 domain-containing protein</fullName>
    </recommendedName>
</protein>
<dbReference type="InterPro" id="IPR044730">
    <property type="entry name" value="RNase_H-like_dom_plant"/>
</dbReference>
<dbReference type="Pfam" id="PF13456">
    <property type="entry name" value="RVT_3"/>
    <property type="match status" value="1"/>
</dbReference>
<accession>A0ABR2U2Q9</accession>
<reference evidence="3 4" key="1">
    <citation type="journal article" date="2024" name="G3 (Bethesda)">
        <title>Genome assembly of Hibiscus sabdariffa L. provides insights into metabolisms of medicinal natural products.</title>
        <authorList>
            <person name="Kim T."/>
        </authorList>
    </citation>
    <scope>NUCLEOTIDE SEQUENCE [LARGE SCALE GENOMIC DNA]</scope>
    <source>
        <strain evidence="3">TK-2024</strain>
        <tissue evidence="3">Old leaves</tissue>
    </source>
</reference>
<feature type="domain" description="RNase H type-1" evidence="2">
    <location>
        <begin position="177"/>
        <end position="240"/>
    </location>
</feature>
<dbReference type="EMBL" id="JBBPBN010000003">
    <property type="protein sequence ID" value="KAK9044021.1"/>
    <property type="molecule type" value="Genomic_DNA"/>
</dbReference>